<keyword evidence="2" id="KW-1133">Transmembrane helix</keyword>
<sequence>MLLVVGCDNNAISEDLREWLDEHITIGNALFFAFIVLIVALFRENKKSKAELEELKAENEKLTEKDGEKGKKED</sequence>
<evidence type="ECO:0000313" key="3">
    <source>
        <dbReference type="EMBL" id="SVB79527.1"/>
    </source>
</evidence>
<feature type="transmembrane region" description="Helical" evidence="2">
    <location>
        <begin position="24"/>
        <end position="42"/>
    </location>
</feature>
<protein>
    <submittedName>
        <fullName evidence="3">Uncharacterized protein</fullName>
    </submittedName>
</protein>
<evidence type="ECO:0000256" key="2">
    <source>
        <dbReference type="SAM" id="Phobius"/>
    </source>
</evidence>
<reference evidence="3" key="1">
    <citation type="submission" date="2018-05" db="EMBL/GenBank/DDBJ databases">
        <authorList>
            <person name="Lanie J.A."/>
            <person name="Ng W.-L."/>
            <person name="Kazmierczak K.M."/>
            <person name="Andrzejewski T.M."/>
            <person name="Davidsen T.M."/>
            <person name="Wayne K.J."/>
            <person name="Tettelin H."/>
            <person name="Glass J.I."/>
            <person name="Rusch D."/>
            <person name="Podicherti R."/>
            <person name="Tsui H.-C.T."/>
            <person name="Winkler M.E."/>
        </authorList>
    </citation>
    <scope>NUCLEOTIDE SEQUENCE</scope>
</reference>
<keyword evidence="2" id="KW-0472">Membrane</keyword>
<accession>A0A382GXW0</accession>
<evidence type="ECO:0000256" key="1">
    <source>
        <dbReference type="SAM" id="Coils"/>
    </source>
</evidence>
<dbReference type="EMBL" id="UINC01057879">
    <property type="protein sequence ID" value="SVB79527.1"/>
    <property type="molecule type" value="Genomic_DNA"/>
</dbReference>
<name>A0A382GXW0_9ZZZZ</name>
<keyword evidence="2" id="KW-0812">Transmembrane</keyword>
<feature type="coiled-coil region" evidence="1">
    <location>
        <begin position="38"/>
        <end position="65"/>
    </location>
</feature>
<keyword evidence="1" id="KW-0175">Coiled coil</keyword>
<organism evidence="3">
    <name type="scientific">marine metagenome</name>
    <dbReference type="NCBI Taxonomy" id="408172"/>
    <lineage>
        <taxon>unclassified sequences</taxon>
        <taxon>metagenomes</taxon>
        <taxon>ecological metagenomes</taxon>
    </lineage>
</organism>
<gene>
    <name evidence="3" type="ORF">METZ01_LOCUS232381</name>
</gene>
<proteinExistence type="predicted"/>
<dbReference type="AlphaFoldDB" id="A0A382GXW0"/>